<dbReference type="RefSeq" id="WP_343886648.1">
    <property type="nucleotide sequence ID" value="NZ_BAAAKI010000017.1"/>
</dbReference>
<keyword evidence="1" id="KW-1133">Transmembrane helix</keyword>
<dbReference type="Proteomes" id="UP001596266">
    <property type="component" value="Unassembled WGS sequence"/>
</dbReference>
<organism evidence="2 3">
    <name type="scientific">Luteococcus sanguinis</name>
    <dbReference type="NCBI Taxonomy" id="174038"/>
    <lineage>
        <taxon>Bacteria</taxon>
        <taxon>Bacillati</taxon>
        <taxon>Actinomycetota</taxon>
        <taxon>Actinomycetes</taxon>
        <taxon>Propionibacteriales</taxon>
        <taxon>Propionibacteriaceae</taxon>
        <taxon>Luteococcus</taxon>
    </lineage>
</organism>
<keyword evidence="1" id="KW-0472">Membrane</keyword>
<accession>A0ABW1WYT2</accession>
<evidence type="ECO:0000313" key="3">
    <source>
        <dbReference type="Proteomes" id="UP001596266"/>
    </source>
</evidence>
<feature type="transmembrane region" description="Helical" evidence="1">
    <location>
        <begin position="69"/>
        <end position="94"/>
    </location>
</feature>
<comment type="caution">
    <text evidence="2">The sequence shown here is derived from an EMBL/GenBank/DDBJ whole genome shotgun (WGS) entry which is preliminary data.</text>
</comment>
<feature type="transmembrane region" description="Helical" evidence="1">
    <location>
        <begin position="106"/>
        <end position="130"/>
    </location>
</feature>
<feature type="transmembrane region" description="Helical" evidence="1">
    <location>
        <begin position="21"/>
        <end position="49"/>
    </location>
</feature>
<keyword evidence="3" id="KW-1185">Reference proteome</keyword>
<evidence type="ECO:0000256" key="1">
    <source>
        <dbReference type="SAM" id="Phobius"/>
    </source>
</evidence>
<dbReference type="Pfam" id="PF20617">
    <property type="entry name" value="DUF6803"/>
    <property type="match status" value="1"/>
</dbReference>
<keyword evidence="1" id="KW-0812">Transmembrane</keyword>
<dbReference type="InterPro" id="IPR046547">
    <property type="entry name" value="DUF6803"/>
</dbReference>
<gene>
    <name evidence="2" type="ORF">ACFP57_00235</name>
</gene>
<proteinExistence type="predicted"/>
<reference evidence="3" key="1">
    <citation type="journal article" date="2019" name="Int. J. Syst. Evol. Microbiol.">
        <title>The Global Catalogue of Microorganisms (GCM) 10K type strain sequencing project: providing services to taxonomists for standard genome sequencing and annotation.</title>
        <authorList>
            <consortium name="The Broad Institute Genomics Platform"/>
            <consortium name="The Broad Institute Genome Sequencing Center for Infectious Disease"/>
            <person name="Wu L."/>
            <person name="Ma J."/>
        </authorList>
    </citation>
    <scope>NUCLEOTIDE SEQUENCE [LARGE SCALE GENOMIC DNA]</scope>
    <source>
        <strain evidence="3">CGMCC 1.15277</strain>
    </source>
</reference>
<dbReference type="EMBL" id="JBHSUA010000002">
    <property type="protein sequence ID" value="MFC6395424.1"/>
    <property type="molecule type" value="Genomic_DNA"/>
</dbReference>
<evidence type="ECO:0000313" key="2">
    <source>
        <dbReference type="EMBL" id="MFC6395424.1"/>
    </source>
</evidence>
<name>A0ABW1WYT2_9ACTN</name>
<sequence>MTSPVDTTFPSPAPRGRDIGGLFLLGGGSLLALVLAVVAGDLTTGGSAMDGMSMTHYMGLLSVRQPWNLLLFMALPVVLAEILAISEMVLLLNPGAPGWVGNLSRWAGLLAGPVWVFITVNLLIHAVYPLTVHGQWRGAADVIAVSAYLLGSLPMLGISLVEAGLLGRSDADRKRLHVTFVAIFLVVAHVAMIMGMLDPTVLGWSANSGMDHSNMPGMNHDMGNMPGMDHSGMMMPSASPTR</sequence>
<feature type="transmembrane region" description="Helical" evidence="1">
    <location>
        <begin position="142"/>
        <end position="166"/>
    </location>
</feature>
<protein>
    <submittedName>
        <fullName evidence="2">DUF6803 family protein</fullName>
    </submittedName>
</protein>
<feature type="transmembrane region" description="Helical" evidence="1">
    <location>
        <begin position="178"/>
        <end position="197"/>
    </location>
</feature>